<dbReference type="GO" id="GO:0003723">
    <property type="term" value="F:RNA binding"/>
    <property type="evidence" value="ECO:0007669"/>
    <property type="project" value="UniProtKB-UniRule"/>
</dbReference>
<comment type="function">
    <text evidence="4">RNA helicase.</text>
</comment>
<reference evidence="6" key="1">
    <citation type="submission" date="2014-07" db="EMBL/GenBank/DDBJ databases">
        <authorList>
            <person name="Martin A.A"/>
            <person name="De Silva N."/>
        </authorList>
    </citation>
    <scope>NUCLEOTIDE SEQUENCE</scope>
</reference>
<dbReference type="Proteomes" id="UP000035680">
    <property type="component" value="Unassembled WGS sequence"/>
</dbReference>
<evidence type="ECO:0000256" key="1">
    <source>
        <dbReference type="ARBA" id="ARBA00022741"/>
    </source>
</evidence>
<evidence type="ECO:0000313" key="7">
    <source>
        <dbReference type="WBParaSite" id="SVE_0404400.1"/>
    </source>
</evidence>
<keyword evidence="4" id="KW-0694">RNA-binding</keyword>
<comment type="similarity">
    <text evidence="4">Belongs to the DEAD box helicase family.</text>
</comment>
<keyword evidence="1 4" id="KW-0547">Nucleotide-binding</keyword>
<dbReference type="GO" id="GO:0016787">
    <property type="term" value="F:hydrolase activity"/>
    <property type="evidence" value="ECO:0007669"/>
    <property type="project" value="UniProtKB-KW"/>
</dbReference>
<evidence type="ECO:0000256" key="3">
    <source>
        <dbReference type="ARBA" id="ARBA00022840"/>
    </source>
</evidence>
<keyword evidence="6" id="KW-1185">Reference proteome</keyword>
<dbReference type="Pfam" id="PF00270">
    <property type="entry name" value="DEAD"/>
    <property type="match status" value="1"/>
</dbReference>
<protein>
    <recommendedName>
        <fullName evidence="4">ATP-dependent RNA helicase</fullName>
        <ecNumber evidence="4">3.6.4.13</ecNumber>
    </recommendedName>
</protein>
<dbReference type="GO" id="GO:0003724">
    <property type="term" value="F:RNA helicase activity"/>
    <property type="evidence" value="ECO:0007669"/>
    <property type="project" value="UniProtKB-EC"/>
</dbReference>
<dbReference type="Gene3D" id="3.40.50.300">
    <property type="entry name" value="P-loop containing nucleotide triphosphate hydrolases"/>
    <property type="match status" value="1"/>
</dbReference>
<accession>A0A0K0F5F3</accession>
<comment type="catalytic activity">
    <reaction evidence="4">
        <text>ATP + H2O = ADP + phosphate + H(+)</text>
        <dbReference type="Rhea" id="RHEA:13065"/>
        <dbReference type="ChEBI" id="CHEBI:15377"/>
        <dbReference type="ChEBI" id="CHEBI:15378"/>
        <dbReference type="ChEBI" id="CHEBI:30616"/>
        <dbReference type="ChEBI" id="CHEBI:43474"/>
        <dbReference type="ChEBI" id="CHEBI:456216"/>
        <dbReference type="EC" id="3.6.4.13"/>
    </reaction>
</comment>
<proteinExistence type="inferred from homology"/>
<dbReference type="WBParaSite" id="SVE_0404400.1">
    <property type="protein sequence ID" value="SVE_0404400.1"/>
    <property type="gene ID" value="SVE_0404400"/>
</dbReference>
<name>A0A0K0F5F3_STRVS</name>
<evidence type="ECO:0000313" key="6">
    <source>
        <dbReference type="Proteomes" id="UP000035680"/>
    </source>
</evidence>
<keyword evidence="2 4" id="KW-0378">Hydrolase</keyword>
<comment type="domain">
    <text evidence="4">The Q motif is unique to and characteristic of the DEAD box family of RNA helicases and controls ATP binding and hydrolysis.</text>
</comment>
<dbReference type="STRING" id="75913.A0A0K0F5F3"/>
<evidence type="ECO:0000259" key="5">
    <source>
        <dbReference type="Pfam" id="PF00270"/>
    </source>
</evidence>
<dbReference type="SUPFAM" id="SSF52540">
    <property type="entry name" value="P-loop containing nucleoside triphosphate hydrolases"/>
    <property type="match status" value="1"/>
</dbReference>
<keyword evidence="3 4" id="KW-0067">ATP-binding</keyword>
<keyword evidence="4" id="KW-0347">Helicase</keyword>
<organism evidence="6 7">
    <name type="scientific">Strongyloides venezuelensis</name>
    <name type="common">Threadworm</name>
    <dbReference type="NCBI Taxonomy" id="75913"/>
    <lineage>
        <taxon>Eukaryota</taxon>
        <taxon>Metazoa</taxon>
        <taxon>Ecdysozoa</taxon>
        <taxon>Nematoda</taxon>
        <taxon>Chromadorea</taxon>
        <taxon>Rhabditida</taxon>
        <taxon>Tylenchina</taxon>
        <taxon>Panagrolaimomorpha</taxon>
        <taxon>Strongyloidoidea</taxon>
        <taxon>Strongyloididae</taxon>
        <taxon>Strongyloides</taxon>
    </lineage>
</organism>
<feature type="domain" description="DEAD/DEAH-box helicase" evidence="5">
    <location>
        <begin position="15"/>
        <end position="164"/>
    </location>
</feature>
<dbReference type="AlphaFoldDB" id="A0A0K0F5F3"/>
<evidence type="ECO:0000256" key="2">
    <source>
        <dbReference type="ARBA" id="ARBA00022801"/>
    </source>
</evidence>
<dbReference type="GO" id="GO:0005524">
    <property type="term" value="F:ATP binding"/>
    <property type="evidence" value="ECO:0007669"/>
    <property type="project" value="UniProtKB-UniRule"/>
</dbReference>
<dbReference type="InterPro" id="IPR027417">
    <property type="entry name" value="P-loop_NTPase"/>
</dbReference>
<dbReference type="PANTHER" id="PTHR24031">
    <property type="entry name" value="RNA HELICASE"/>
    <property type="match status" value="1"/>
</dbReference>
<dbReference type="EC" id="3.6.4.13" evidence="4"/>
<dbReference type="InterPro" id="IPR011545">
    <property type="entry name" value="DEAD/DEAH_box_helicase_dom"/>
</dbReference>
<evidence type="ECO:0000256" key="4">
    <source>
        <dbReference type="RuleBase" id="RU365068"/>
    </source>
</evidence>
<sequence>MRLEELGKKYTKGPQKMLIKAMINKEYDIILKAGKQTGKSTGYLIPMVNEAIKRERKNDNRRCVGLIITWSSEMVKDITKLANEMCLRFPISVISGQKRSLNVEIENGYYIIITKAVLLFNNLLTMEQSFKGLKYIVIEQASCFASIDKNRTLMEILNKVRSKGTSNITTILSCIDFRGTENKLQTQFLEKESTCISLIGLTREDKVISELRVNDGKKNSIINDSFKRIPELGLDLFFTNHIDTVSCIQNLITRILSKNNKNIVIYFTTAISLLIVKYKLSSLGIPFKVSNDNVSENRQNFPATFGNVLICSDNLEEKLIDTLKKKVVIHYFLPQTKKAFKKRIEIQKKSGDYLKSIILDDRTRLENFLKEGDVMS</sequence>
<reference evidence="7" key="2">
    <citation type="submission" date="2015-08" db="UniProtKB">
        <authorList>
            <consortium name="WormBaseParasite"/>
        </authorList>
    </citation>
    <scope>IDENTIFICATION</scope>
</reference>